<keyword evidence="4 8" id="KW-0479">Metal-binding</keyword>
<organism evidence="9 10">
    <name type="scientific">Alloprevotella rava</name>
    <dbReference type="NCBI Taxonomy" id="671218"/>
    <lineage>
        <taxon>Bacteria</taxon>
        <taxon>Pseudomonadati</taxon>
        <taxon>Bacteroidota</taxon>
        <taxon>Bacteroidia</taxon>
        <taxon>Bacteroidales</taxon>
        <taxon>Prevotellaceae</taxon>
        <taxon>Alloprevotella</taxon>
    </lineage>
</organism>
<feature type="binding site" evidence="8">
    <location>
        <position position="271"/>
    </location>
    <ligand>
        <name>Zn(2+)</name>
        <dbReference type="ChEBI" id="CHEBI:29105"/>
        <label>2</label>
        <note>catalytic</note>
    </ligand>
</feature>
<dbReference type="Pfam" id="PF23023">
    <property type="entry name" value="Anti-Pycsar_Apyc1"/>
    <property type="match status" value="1"/>
</dbReference>
<evidence type="ECO:0000256" key="8">
    <source>
        <dbReference type="HAMAP-Rule" id="MF_01818"/>
    </source>
</evidence>
<keyword evidence="3 8" id="KW-0540">Nuclease</keyword>
<dbReference type="GO" id="GO:0008270">
    <property type="term" value="F:zinc ion binding"/>
    <property type="evidence" value="ECO:0007669"/>
    <property type="project" value="UniProtKB-UniRule"/>
</dbReference>
<keyword evidence="5 8" id="KW-0255">Endonuclease</keyword>
<feature type="binding site" evidence="8">
    <location>
        <position position="213"/>
    </location>
    <ligand>
        <name>Zn(2+)</name>
        <dbReference type="ChEBI" id="CHEBI:29105"/>
        <label>2</label>
        <note>catalytic</note>
    </ligand>
</feature>
<dbReference type="RefSeq" id="WP_183697986.1">
    <property type="nucleotide sequence ID" value="NZ_JACICA010000016.1"/>
</dbReference>
<dbReference type="AlphaFoldDB" id="A0A7W5UFY7"/>
<proteinExistence type="inferred from homology"/>
<comment type="similarity">
    <text evidence="8">Belongs to the RNase Z family.</text>
</comment>
<comment type="cofactor">
    <cofactor evidence="8">
        <name>Zn(2+)</name>
        <dbReference type="ChEBI" id="CHEBI:29105"/>
    </cofactor>
    <text evidence="8">Binds 2 Zn(2+) ions.</text>
</comment>
<accession>A0A7W5UFY7</accession>
<evidence type="ECO:0000256" key="3">
    <source>
        <dbReference type="ARBA" id="ARBA00022722"/>
    </source>
</evidence>
<dbReference type="InterPro" id="IPR036866">
    <property type="entry name" value="RibonucZ/Hydroxyglut_hydro"/>
</dbReference>
<dbReference type="NCBIfam" id="TIGR02651">
    <property type="entry name" value="RNase_Z"/>
    <property type="match status" value="1"/>
</dbReference>
<feature type="binding site" evidence="8">
    <location>
        <position position="65"/>
    </location>
    <ligand>
        <name>Zn(2+)</name>
        <dbReference type="ChEBI" id="CHEBI:29105"/>
        <label>1</label>
        <note>catalytic</note>
    </ligand>
</feature>
<keyword evidence="6 8" id="KW-0378">Hydrolase</keyword>
<evidence type="ECO:0000313" key="10">
    <source>
        <dbReference type="Proteomes" id="UP000541425"/>
    </source>
</evidence>
<comment type="caution">
    <text evidence="9">The sequence shown here is derived from an EMBL/GenBank/DDBJ whole genome shotgun (WGS) entry which is preliminary data.</text>
</comment>
<evidence type="ECO:0000256" key="5">
    <source>
        <dbReference type="ARBA" id="ARBA00022759"/>
    </source>
</evidence>
<dbReference type="Gene3D" id="3.60.15.10">
    <property type="entry name" value="Ribonuclease Z/Hydroxyacylglutathione hydrolase-like"/>
    <property type="match status" value="1"/>
</dbReference>
<dbReference type="HAMAP" id="MF_01818">
    <property type="entry name" value="RNase_Z_BN"/>
    <property type="match status" value="1"/>
</dbReference>
<protein>
    <recommendedName>
        <fullName evidence="8">Ribonuclease Z</fullName>
        <shortName evidence="8">RNase Z</shortName>
        <ecNumber evidence="8">3.1.26.11</ecNumber>
    </recommendedName>
    <alternativeName>
        <fullName evidence="8">tRNA 3 endonuclease</fullName>
    </alternativeName>
    <alternativeName>
        <fullName evidence="8">tRNase Z</fullName>
    </alternativeName>
</protein>
<dbReference type="InterPro" id="IPR013471">
    <property type="entry name" value="RNase_Z/BN"/>
</dbReference>
<sequence>MEKFEIHILGCGSALPTLRHHPSSQVINLREKLFMIDCGEGTQIQFRKTRLKFSHLNTIFISHTHGDHCLGLIGLIQTFSMLGRTAPIHIYGPQDLKDFLQPLLEFYKKSIGFPVNIHCVNSRIMDLVYEDRSVEVYTIPLSHRALCCGYLFREKRVLPHIRREMINFYGIPNYAINSIKEGADWILPNGECISNSSLTFPGEAPRSYAYCSDTCYLPKLAEVITGIDLLYHEATFCEENAARAQEVMHTTARQAAMLAKSAKVGKLMLGHFSARYENESTLLKEAQQVFPQTILANEGLVVNV</sequence>
<dbReference type="GO" id="GO:0042781">
    <property type="term" value="F:3'-tRNA processing endoribonuclease activity"/>
    <property type="evidence" value="ECO:0007669"/>
    <property type="project" value="UniProtKB-UniRule"/>
</dbReference>
<name>A0A7W5UFY7_9BACT</name>
<evidence type="ECO:0000256" key="1">
    <source>
        <dbReference type="ARBA" id="ARBA00011738"/>
    </source>
</evidence>
<dbReference type="EC" id="3.1.26.11" evidence="8"/>
<keyword evidence="2 8" id="KW-0819">tRNA processing</keyword>
<reference evidence="9 10" key="1">
    <citation type="submission" date="2020-08" db="EMBL/GenBank/DDBJ databases">
        <title>Genomic Encyclopedia of Type Strains, Phase IV (KMG-IV): sequencing the most valuable type-strain genomes for metagenomic binning, comparative biology and taxonomic classification.</title>
        <authorList>
            <person name="Goeker M."/>
        </authorList>
    </citation>
    <scope>NUCLEOTIDE SEQUENCE [LARGE SCALE GENOMIC DNA]</scope>
    <source>
        <strain evidence="9 10">DSM 22548</strain>
    </source>
</reference>
<evidence type="ECO:0000256" key="4">
    <source>
        <dbReference type="ARBA" id="ARBA00022723"/>
    </source>
</evidence>
<dbReference type="CDD" id="cd07717">
    <property type="entry name" value="RNaseZ_ZiPD-like_MBL-fold"/>
    <property type="match status" value="1"/>
</dbReference>
<evidence type="ECO:0000256" key="7">
    <source>
        <dbReference type="ARBA" id="ARBA00022833"/>
    </source>
</evidence>
<feature type="active site" description="Proton acceptor" evidence="8">
    <location>
        <position position="67"/>
    </location>
</feature>
<comment type="function">
    <text evidence="8">Zinc phosphodiesterase, which displays some tRNA 3'-processing endonuclease activity. Probably involved in tRNA maturation, by removing a 3'-trailer from precursor tRNA.</text>
</comment>
<feature type="binding site" evidence="8">
    <location>
        <position position="68"/>
    </location>
    <ligand>
        <name>Zn(2+)</name>
        <dbReference type="ChEBI" id="CHEBI:29105"/>
        <label>2</label>
        <note>catalytic</note>
    </ligand>
</feature>
<feature type="binding site" evidence="8">
    <location>
        <position position="143"/>
    </location>
    <ligand>
        <name>Zn(2+)</name>
        <dbReference type="ChEBI" id="CHEBI:29105"/>
        <label>1</label>
        <note>catalytic</note>
    </ligand>
</feature>
<evidence type="ECO:0000256" key="2">
    <source>
        <dbReference type="ARBA" id="ARBA00022694"/>
    </source>
</evidence>
<comment type="subunit">
    <text evidence="1 8">Homodimer.</text>
</comment>
<feature type="binding site" evidence="8">
    <location>
        <position position="67"/>
    </location>
    <ligand>
        <name>Zn(2+)</name>
        <dbReference type="ChEBI" id="CHEBI:29105"/>
        <label>2</label>
        <note>catalytic</note>
    </ligand>
</feature>
<dbReference type="SUPFAM" id="SSF56281">
    <property type="entry name" value="Metallo-hydrolase/oxidoreductase"/>
    <property type="match status" value="1"/>
</dbReference>
<dbReference type="NCBIfam" id="NF000801">
    <property type="entry name" value="PRK00055.1-3"/>
    <property type="match status" value="1"/>
</dbReference>
<evidence type="ECO:0000256" key="6">
    <source>
        <dbReference type="ARBA" id="ARBA00022801"/>
    </source>
</evidence>
<dbReference type="PANTHER" id="PTHR46018">
    <property type="entry name" value="ZINC PHOSPHODIESTERASE ELAC PROTEIN 1"/>
    <property type="match status" value="1"/>
</dbReference>
<dbReference type="EMBL" id="JACICA010000016">
    <property type="protein sequence ID" value="MBB3703574.1"/>
    <property type="molecule type" value="Genomic_DNA"/>
</dbReference>
<keyword evidence="7 8" id="KW-0862">Zinc</keyword>
<evidence type="ECO:0000313" key="9">
    <source>
        <dbReference type="EMBL" id="MBB3703574.1"/>
    </source>
</evidence>
<comment type="catalytic activity">
    <reaction evidence="8">
        <text>Endonucleolytic cleavage of RNA, removing extra 3' nucleotides from tRNA precursor, generating 3' termini of tRNAs. A 3'-hydroxy group is left at the tRNA terminus and a 5'-phosphoryl group is left at the trailer molecule.</text>
        <dbReference type="EC" id="3.1.26.11"/>
    </reaction>
</comment>
<dbReference type="Proteomes" id="UP000541425">
    <property type="component" value="Unassembled WGS sequence"/>
</dbReference>
<dbReference type="PANTHER" id="PTHR46018:SF2">
    <property type="entry name" value="ZINC PHOSPHODIESTERASE ELAC PROTEIN 1"/>
    <property type="match status" value="1"/>
</dbReference>
<feature type="binding site" evidence="8">
    <location>
        <position position="63"/>
    </location>
    <ligand>
        <name>Zn(2+)</name>
        <dbReference type="ChEBI" id="CHEBI:29105"/>
        <label>1</label>
        <note>catalytic</note>
    </ligand>
</feature>
<gene>
    <name evidence="8" type="primary">rnz</name>
    <name evidence="9" type="ORF">FHS60_002065</name>
</gene>
<feature type="binding site" evidence="8">
    <location>
        <position position="213"/>
    </location>
    <ligand>
        <name>Zn(2+)</name>
        <dbReference type="ChEBI" id="CHEBI:29105"/>
        <label>1</label>
        <note>catalytic</note>
    </ligand>
</feature>